<evidence type="ECO:0000259" key="7">
    <source>
        <dbReference type="Pfam" id="PF08340"/>
    </source>
</evidence>
<name>A0ABV6HG59_9SPHI</name>
<keyword evidence="2" id="KW-0540">Nuclease</keyword>
<dbReference type="Pfam" id="PF03755">
    <property type="entry name" value="YicC-like_N"/>
    <property type="match status" value="1"/>
</dbReference>
<evidence type="ECO:0000256" key="1">
    <source>
        <dbReference type="ARBA" id="ARBA00001968"/>
    </source>
</evidence>
<dbReference type="GO" id="GO:0016787">
    <property type="term" value="F:hydrolase activity"/>
    <property type="evidence" value="ECO:0007669"/>
    <property type="project" value="UniProtKB-KW"/>
</dbReference>
<dbReference type="InterPro" id="IPR005229">
    <property type="entry name" value="YicC/YloC-like"/>
</dbReference>
<evidence type="ECO:0000256" key="2">
    <source>
        <dbReference type="ARBA" id="ARBA00022722"/>
    </source>
</evidence>
<evidence type="ECO:0000313" key="8">
    <source>
        <dbReference type="EMBL" id="MFC0317617.1"/>
    </source>
</evidence>
<feature type="domain" description="Endoribonuclease YicC-like C-terminal" evidence="7">
    <location>
        <begin position="176"/>
        <end position="290"/>
    </location>
</feature>
<evidence type="ECO:0000256" key="3">
    <source>
        <dbReference type="ARBA" id="ARBA00022759"/>
    </source>
</evidence>
<gene>
    <name evidence="8" type="ORF">ACFFI0_04830</name>
</gene>
<dbReference type="PANTHER" id="PTHR30636:SF3">
    <property type="entry name" value="UPF0701 PROTEIN YICC"/>
    <property type="match status" value="1"/>
</dbReference>
<reference evidence="8 9" key="1">
    <citation type="submission" date="2024-09" db="EMBL/GenBank/DDBJ databases">
        <authorList>
            <person name="Sun Q."/>
            <person name="Mori K."/>
        </authorList>
    </citation>
    <scope>NUCLEOTIDE SEQUENCE [LARGE SCALE GENOMIC DNA]</scope>
    <source>
        <strain evidence="8 9">CCM 7765</strain>
    </source>
</reference>
<evidence type="ECO:0000256" key="4">
    <source>
        <dbReference type="ARBA" id="ARBA00022801"/>
    </source>
</evidence>
<keyword evidence="4 8" id="KW-0378">Hydrolase</keyword>
<comment type="similarity">
    <text evidence="5">Belongs to the YicC/YloC family.</text>
</comment>
<dbReference type="NCBIfam" id="TIGR00255">
    <property type="entry name" value="YicC/YloC family endoribonuclease"/>
    <property type="match status" value="1"/>
</dbReference>
<accession>A0ABV6HG59</accession>
<dbReference type="Pfam" id="PF08340">
    <property type="entry name" value="YicC-like_C"/>
    <property type="match status" value="1"/>
</dbReference>
<evidence type="ECO:0000259" key="6">
    <source>
        <dbReference type="Pfam" id="PF03755"/>
    </source>
</evidence>
<keyword evidence="9" id="KW-1185">Reference proteome</keyword>
<dbReference type="Proteomes" id="UP001589774">
    <property type="component" value="Unassembled WGS sequence"/>
</dbReference>
<dbReference type="RefSeq" id="WP_130854512.1">
    <property type="nucleotide sequence ID" value="NZ_JBHLWO010000001.1"/>
</dbReference>
<comment type="caution">
    <text evidence="8">The sequence shown here is derived from an EMBL/GenBank/DDBJ whole genome shotgun (WGS) entry which is preliminary data.</text>
</comment>
<organism evidence="8 9">
    <name type="scientific">Olivibacter oleidegradans</name>
    <dbReference type="NCBI Taxonomy" id="760123"/>
    <lineage>
        <taxon>Bacteria</taxon>
        <taxon>Pseudomonadati</taxon>
        <taxon>Bacteroidota</taxon>
        <taxon>Sphingobacteriia</taxon>
        <taxon>Sphingobacteriales</taxon>
        <taxon>Sphingobacteriaceae</taxon>
        <taxon>Olivibacter</taxon>
    </lineage>
</organism>
<evidence type="ECO:0000256" key="5">
    <source>
        <dbReference type="ARBA" id="ARBA00035648"/>
    </source>
</evidence>
<dbReference type="PANTHER" id="PTHR30636">
    <property type="entry name" value="UPF0701 PROTEIN YICC"/>
    <property type="match status" value="1"/>
</dbReference>
<evidence type="ECO:0000313" key="9">
    <source>
        <dbReference type="Proteomes" id="UP001589774"/>
    </source>
</evidence>
<feature type="domain" description="Endoribonuclease YicC-like N-terminal" evidence="6">
    <location>
        <begin position="2"/>
        <end position="155"/>
    </location>
</feature>
<sequence>MIKSMTGFGLGTKESAKAKYTVEIKSLNSKYLELSLKLPKTFSEKELFLRNECTKLIERGKVNITVNVEYADAAAKAATIDGGLLKNYYHQLKAIATDLGDPTENIFELALNLPEVISYAEEAADEEEWQDLLDTFYLALEKFQQFRSDEGKVLKDDLFKRNQIILELLLTVESQEVARIPLIRERISNYMEEAVGGENVDKNRFEQELIFYIDKLDITEEKVRLRSHCEYFGKILTAPDANGKKLGFISQEMGREINTLGSKANNAQIQQTVVQMKEELEKIKEQLLNIL</sequence>
<dbReference type="EC" id="3.1.-.-" evidence="8"/>
<dbReference type="EMBL" id="JBHLWO010000001">
    <property type="protein sequence ID" value="MFC0317617.1"/>
    <property type="molecule type" value="Genomic_DNA"/>
</dbReference>
<proteinExistence type="inferred from homology"/>
<dbReference type="InterPro" id="IPR013527">
    <property type="entry name" value="YicC-like_N"/>
</dbReference>
<protein>
    <submittedName>
        <fullName evidence="8">YicC/YloC family endoribonuclease</fullName>
        <ecNumber evidence="8">3.1.-.-</ecNumber>
    </submittedName>
</protein>
<dbReference type="InterPro" id="IPR013551">
    <property type="entry name" value="YicC-like_C"/>
</dbReference>
<comment type="cofactor">
    <cofactor evidence="1">
        <name>a divalent metal cation</name>
        <dbReference type="ChEBI" id="CHEBI:60240"/>
    </cofactor>
</comment>
<keyword evidence="3" id="KW-0255">Endonuclease</keyword>